<dbReference type="Proteomes" id="UP000681594">
    <property type="component" value="Unassembled WGS sequence"/>
</dbReference>
<feature type="transmembrane region" description="Helical" evidence="6">
    <location>
        <begin position="243"/>
        <end position="262"/>
    </location>
</feature>
<feature type="transmembrane region" description="Helical" evidence="6">
    <location>
        <begin position="12"/>
        <end position="30"/>
    </location>
</feature>
<dbReference type="RefSeq" id="WP_209377979.1">
    <property type="nucleotide sequence ID" value="NZ_JAGIZB010000002.1"/>
</dbReference>
<dbReference type="InterPro" id="IPR037185">
    <property type="entry name" value="EmrE-like"/>
</dbReference>
<feature type="domain" description="EamA" evidence="7">
    <location>
        <begin position="155"/>
        <end position="284"/>
    </location>
</feature>
<gene>
    <name evidence="8" type="ORF">J8J14_03140</name>
</gene>
<feature type="transmembrane region" description="Helical" evidence="6">
    <location>
        <begin position="268"/>
        <end position="285"/>
    </location>
</feature>
<sequence>MPLRHDLRRGALLMLGATASFALMGVFVKTLSARYNFLELMFFRNLLSLPIVLAAGMRSGALLRTRRFGGHVVRATSGLMGMGCAFFALTLLPLAEQTALNYTQPLFVILLAIPWLGERPGRARWAAVVTGFLGVLVIAAGQGAGGAGLSQSLLLGCAVGVMGGFFGALSTMLVRQLSATEASTTIVLWQALLMTAMIGLFLPFVWVTPSWGDLGLLVVMGLIGGVGQVLNTEAFASAQVSSLGPYSYTGLLWAALLGWLVWGEAPGVAMLAGSLLIVGAGIIVLRSEFRGRKA</sequence>
<dbReference type="PANTHER" id="PTHR22911">
    <property type="entry name" value="ACYL-MALONYL CONDENSING ENZYME-RELATED"/>
    <property type="match status" value="1"/>
</dbReference>
<name>A0ABS4A9T5_9PROT</name>
<feature type="transmembrane region" description="Helical" evidence="6">
    <location>
        <begin position="153"/>
        <end position="174"/>
    </location>
</feature>
<feature type="transmembrane region" description="Helical" evidence="6">
    <location>
        <begin position="75"/>
        <end position="93"/>
    </location>
</feature>
<dbReference type="PANTHER" id="PTHR22911:SF6">
    <property type="entry name" value="SOLUTE CARRIER FAMILY 35 MEMBER G1"/>
    <property type="match status" value="1"/>
</dbReference>
<evidence type="ECO:0000256" key="5">
    <source>
        <dbReference type="ARBA" id="ARBA00023136"/>
    </source>
</evidence>
<dbReference type="SUPFAM" id="SSF103481">
    <property type="entry name" value="Multidrug resistance efflux transporter EmrE"/>
    <property type="match status" value="2"/>
</dbReference>
<reference evidence="8 9" key="1">
    <citation type="submission" date="2021-03" db="EMBL/GenBank/DDBJ databases">
        <authorList>
            <person name="So Y."/>
        </authorList>
    </citation>
    <scope>NUCLEOTIDE SEQUENCE [LARGE SCALE GENOMIC DNA]</scope>
    <source>
        <strain evidence="8 9">SSH11</strain>
    </source>
</reference>
<feature type="transmembrane region" description="Helical" evidence="6">
    <location>
        <begin position="186"/>
        <end position="208"/>
    </location>
</feature>
<keyword evidence="5 6" id="KW-0472">Membrane</keyword>
<dbReference type="InterPro" id="IPR000620">
    <property type="entry name" value="EamA_dom"/>
</dbReference>
<feature type="transmembrane region" description="Helical" evidence="6">
    <location>
        <begin position="214"/>
        <end position="231"/>
    </location>
</feature>
<keyword evidence="9" id="KW-1185">Reference proteome</keyword>
<evidence type="ECO:0000313" key="9">
    <source>
        <dbReference type="Proteomes" id="UP000681594"/>
    </source>
</evidence>
<organism evidence="8 9">
    <name type="scientific">Pararoseomonas baculiformis</name>
    <dbReference type="NCBI Taxonomy" id="2820812"/>
    <lineage>
        <taxon>Bacteria</taxon>
        <taxon>Pseudomonadati</taxon>
        <taxon>Pseudomonadota</taxon>
        <taxon>Alphaproteobacteria</taxon>
        <taxon>Acetobacterales</taxon>
        <taxon>Acetobacteraceae</taxon>
        <taxon>Pararoseomonas</taxon>
    </lineage>
</organism>
<comment type="similarity">
    <text evidence="2">Belongs to the drug/metabolite transporter (DMT) superfamily. 10 TMS drug/metabolite exporter (DME) (TC 2.A.7.3) family.</text>
</comment>
<feature type="transmembrane region" description="Helical" evidence="6">
    <location>
        <begin position="123"/>
        <end position="141"/>
    </location>
</feature>
<keyword evidence="3 6" id="KW-0812">Transmembrane</keyword>
<comment type="caution">
    <text evidence="8">The sequence shown here is derived from an EMBL/GenBank/DDBJ whole genome shotgun (WGS) entry which is preliminary data.</text>
</comment>
<feature type="domain" description="EamA" evidence="7">
    <location>
        <begin position="9"/>
        <end position="139"/>
    </location>
</feature>
<evidence type="ECO:0000259" key="7">
    <source>
        <dbReference type="Pfam" id="PF00892"/>
    </source>
</evidence>
<evidence type="ECO:0000256" key="2">
    <source>
        <dbReference type="ARBA" id="ARBA00009853"/>
    </source>
</evidence>
<keyword evidence="4 6" id="KW-1133">Transmembrane helix</keyword>
<evidence type="ECO:0000256" key="3">
    <source>
        <dbReference type="ARBA" id="ARBA00022692"/>
    </source>
</evidence>
<dbReference type="Pfam" id="PF00892">
    <property type="entry name" value="EamA"/>
    <property type="match status" value="2"/>
</dbReference>
<protein>
    <submittedName>
        <fullName evidence="8">DMT family transporter</fullName>
    </submittedName>
</protein>
<comment type="subcellular location">
    <subcellularLocation>
        <location evidence="1">Membrane</location>
        <topology evidence="1">Multi-pass membrane protein</topology>
    </subcellularLocation>
</comment>
<evidence type="ECO:0000256" key="6">
    <source>
        <dbReference type="SAM" id="Phobius"/>
    </source>
</evidence>
<proteinExistence type="inferred from homology"/>
<evidence type="ECO:0000256" key="4">
    <source>
        <dbReference type="ARBA" id="ARBA00022989"/>
    </source>
</evidence>
<feature type="transmembrane region" description="Helical" evidence="6">
    <location>
        <begin position="42"/>
        <end position="63"/>
    </location>
</feature>
<dbReference type="EMBL" id="JAGIZB010000002">
    <property type="protein sequence ID" value="MBP0443764.1"/>
    <property type="molecule type" value="Genomic_DNA"/>
</dbReference>
<evidence type="ECO:0000256" key="1">
    <source>
        <dbReference type="ARBA" id="ARBA00004141"/>
    </source>
</evidence>
<evidence type="ECO:0000313" key="8">
    <source>
        <dbReference type="EMBL" id="MBP0443764.1"/>
    </source>
</evidence>
<accession>A0ABS4A9T5</accession>